<dbReference type="Proteomes" id="UP001239111">
    <property type="component" value="Chromosome 4"/>
</dbReference>
<name>A0ACC2N4H6_9HYME</name>
<gene>
    <name evidence="1" type="ORF">QAD02_007290</name>
</gene>
<protein>
    <submittedName>
        <fullName evidence="1">Uncharacterized protein</fullName>
    </submittedName>
</protein>
<evidence type="ECO:0000313" key="1">
    <source>
        <dbReference type="EMBL" id="KAJ8665628.1"/>
    </source>
</evidence>
<dbReference type="EMBL" id="CM056744">
    <property type="protein sequence ID" value="KAJ8665628.1"/>
    <property type="molecule type" value="Genomic_DNA"/>
</dbReference>
<keyword evidence="2" id="KW-1185">Reference proteome</keyword>
<reference evidence="1" key="1">
    <citation type="submission" date="2023-04" db="EMBL/GenBank/DDBJ databases">
        <title>A chromosome-level genome assembly of the parasitoid wasp Eretmocerus hayati.</title>
        <authorList>
            <person name="Zhong Y."/>
            <person name="Liu S."/>
            <person name="Liu Y."/>
        </authorList>
    </citation>
    <scope>NUCLEOTIDE SEQUENCE</scope>
    <source>
        <strain evidence="1">ZJU_SS_LIU_2023</strain>
    </source>
</reference>
<feature type="non-terminal residue" evidence="1">
    <location>
        <position position="127"/>
    </location>
</feature>
<comment type="caution">
    <text evidence="1">The sequence shown here is derived from an EMBL/GenBank/DDBJ whole genome shotgun (WGS) entry which is preliminary data.</text>
</comment>
<evidence type="ECO:0000313" key="2">
    <source>
        <dbReference type="Proteomes" id="UP001239111"/>
    </source>
</evidence>
<sequence>FFHQPTNAQLPLSRSGTNSVGSSSQHLPSSLAGPQGATIVPPGNLQQTNHQQQNIHSLSVTVPQTDAYPNFNSTNSSHPSRSKKPRTKAIIDIVNPNTGKNISAEIYKDDVSGLVGGPNTQENPMSA</sequence>
<feature type="non-terminal residue" evidence="1">
    <location>
        <position position="1"/>
    </location>
</feature>
<proteinExistence type="predicted"/>
<organism evidence="1 2">
    <name type="scientific">Eretmocerus hayati</name>
    <dbReference type="NCBI Taxonomy" id="131215"/>
    <lineage>
        <taxon>Eukaryota</taxon>
        <taxon>Metazoa</taxon>
        <taxon>Ecdysozoa</taxon>
        <taxon>Arthropoda</taxon>
        <taxon>Hexapoda</taxon>
        <taxon>Insecta</taxon>
        <taxon>Pterygota</taxon>
        <taxon>Neoptera</taxon>
        <taxon>Endopterygota</taxon>
        <taxon>Hymenoptera</taxon>
        <taxon>Apocrita</taxon>
        <taxon>Proctotrupomorpha</taxon>
        <taxon>Chalcidoidea</taxon>
        <taxon>Aphelinidae</taxon>
        <taxon>Aphelininae</taxon>
        <taxon>Eretmocerus</taxon>
    </lineage>
</organism>
<accession>A0ACC2N4H6</accession>